<dbReference type="Pfam" id="PF01263">
    <property type="entry name" value="Aldose_epim"/>
    <property type="match status" value="1"/>
</dbReference>
<proteinExistence type="predicted"/>
<dbReference type="CDD" id="cd09024">
    <property type="entry name" value="Aldose_epim_lacX"/>
    <property type="match status" value="1"/>
</dbReference>
<sequence length="294" mass="34894">MITIESDVLRIQIDPMGAQLSSIYHKQHKLEYLWQKDPSYWKSSAPVVFPVIGKLTEGKYRYRGKEYELKSNGLIRYKMIDVKDQGSDFVEFVYEPDEEDLKRFPFPCQMLLRYQIEKNKLIVRAKITNTGDGDLHYFYAGHPGFNVPLYDHESCDDYYVEFEKKENMDIYEVCETGQLLNKKEQFFAHENRFFVRKNLFRKEALAFVHPSSDSLMIKSIKNDHFIKVNFSGFDNVAVWSPYIPDKDLRFICIEPWIGHTEFKGFQKDWDEHEEIAVLHPRKSNTHVFSIEIDE</sequence>
<name>A0A380LIW2_9FIRM</name>
<dbReference type="GeneID" id="77461022"/>
<accession>A0A380LIW2</accession>
<dbReference type="OrthoDB" id="9795355at2"/>
<dbReference type="InterPro" id="IPR011013">
    <property type="entry name" value="Gal_mutarotase_sf_dom"/>
</dbReference>
<organism evidence="1 2">
    <name type="scientific">Faecalicoccus pleomorphus</name>
    <dbReference type="NCBI Taxonomy" id="1323"/>
    <lineage>
        <taxon>Bacteria</taxon>
        <taxon>Bacillati</taxon>
        <taxon>Bacillota</taxon>
        <taxon>Erysipelotrichia</taxon>
        <taxon>Erysipelotrichales</taxon>
        <taxon>Erysipelotrichaceae</taxon>
        <taxon>Faecalicoccus</taxon>
    </lineage>
</organism>
<dbReference type="Gene3D" id="2.70.98.10">
    <property type="match status" value="1"/>
</dbReference>
<evidence type="ECO:0000313" key="1">
    <source>
        <dbReference type="EMBL" id="SUO03167.1"/>
    </source>
</evidence>
<protein>
    <submittedName>
        <fullName evidence="1">Aldolase 1 epimerase LacX</fullName>
    </submittedName>
</protein>
<evidence type="ECO:0000313" key="2">
    <source>
        <dbReference type="Proteomes" id="UP000255523"/>
    </source>
</evidence>
<dbReference type="GO" id="GO:0030246">
    <property type="term" value="F:carbohydrate binding"/>
    <property type="evidence" value="ECO:0007669"/>
    <property type="project" value="InterPro"/>
</dbReference>
<dbReference type="EMBL" id="UHFX01000003">
    <property type="protein sequence ID" value="SUO03167.1"/>
    <property type="molecule type" value="Genomic_DNA"/>
</dbReference>
<keyword evidence="2" id="KW-1185">Reference proteome</keyword>
<dbReference type="GO" id="GO:0016853">
    <property type="term" value="F:isomerase activity"/>
    <property type="evidence" value="ECO:0007669"/>
    <property type="project" value="InterPro"/>
</dbReference>
<dbReference type="Proteomes" id="UP000255523">
    <property type="component" value="Unassembled WGS sequence"/>
</dbReference>
<dbReference type="InterPro" id="IPR014718">
    <property type="entry name" value="GH-type_carb-bd"/>
</dbReference>
<dbReference type="AlphaFoldDB" id="A0A380LIW2"/>
<gene>
    <name evidence="1" type="ORF">NCTC11087_00016</name>
</gene>
<dbReference type="GO" id="GO:0005975">
    <property type="term" value="P:carbohydrate metabolic process"/>
    <property type="evidence" value="ECO:0007669"/>
    <property type="project" value="InterPro"/>
</dbReference>
<dbReference type="SUPFAM" id="SSF74650">
    <property type="entry name" value="Galactose mutarotase-like"/>
    <property type="match status" value="1"/>
</dbReference>
<reference evidence="1 2" key="1">
    <citation type="submission" date="2018-06" db="EMBL/GenBank/DDBJ databases">
        <authorList>
            <consortium name="Pathogen Informatics"/>
            <person name="Doyle S."/>
        </authorList>
    </citation>
    <scope>NUCLEOTIDE SEQUENCE [LARGE SCALE GENOMIC DNA]</scope>
    <source>
        <strain evidence="1 2">NCTC11087</strain>
    </source>
</reference>
<dbReference type="RefSeq" id="WP_022790305.1">
    <property type="nucleotide sequence ID" value="NZ_UHFX01000003.1"/>
</dbReference>
<dbReference type="PANTHER" id="PTHR11122">
    <property type="entry name" value="APOSPORY-ASSOCIATED PROTEIN C-RELATED"/>
    <property type="match status" value="1"/>
</dbReference>
<dbReference type="InterPro" id="IPR008183">
    <property type="entry name" value="Aldose_1/G6P_1-epimerase"/>
</dbReference>
<dbReference type="PANTHER" id="PTHR11122:SF13">
    <property type="entry name" value="GLUCOSE-6-PHOSPHATE 1-EPIMERASE"/>
    <property type="match status" value="1"/>
</dbReference>
<dbReference type="InterPro" id="IPR037481">
    <property type="entry name" value="LacX"/>
</dbReference>